<proteinExistence type="predicted"/>
<accession>A0A3B0V5S0</accession>
<gene>
    <name evidence="1" type="ORF">MNBD_GAMMA01-1310</name>
</gene>
<sequence length="106" mass="12351">MDILFDPSIPFEVEQLPLDMHGVFIDIRGGIYTATIIDDCPDDAPTVSAFEFDSIECYYACLNKWFTLDNTSYPFLVDAIKASQHEDIIFDKIREEYCKQIEKRER</sequence>
<dbReference type="EMBL" id="UOEW01000214">
    <property type="protein sequence ID" value="VAW38915.1"/>
    <property type="molecule type" value="Genomic_DNA"/>
</dbReference>
<organism evidence="1">
    <name type="scientific">hydrothermal vent metagenome</name>
    <dbReference type="NCBI Taxonomy" id="652676"/>
    <lineage>
        <taxon>unclassified sequences</taxon>
        <taxon>metagenomes</taxon>
        <taxon>ecological metagenomes</taxon>
    </lineage>
</organism>
<dbReference type="AlphaFoldDB" id="A0A3B0V5S0"/>
<name>A0A3B0V5S0_9ZZZZ</name>
<evidence type="ECO:0000313" key="1">
    <source>
        <dbReference type="EMBL" id="VAW38915.1"/>
    </source>
</evidence>
<reference evidence="1" key="1">
    <citation type="submission" date="2018-06" db="EMBL/GenBank/DDBJ databases">
        <authorList>
            <person name="Zhirakovskaya E."/>
        </authorList>
    </citation>
    <scope>NUCLEOTIDE SEQUENCE</scope>
</reference>
<protein>
    <submittedName>
        <fullName evidence="1">Uncharacterized protein</fullName>
    </submittedName>
</protein>